<dbReference type="AlphaFoldDB" id="A0A158Q4R7"/>
<protein>
    <submittedName>
        <fullName evidence="1 4">Uncharacterized protein</fullName>
    </submittedName>
</protein>
<dbReference type="EMBL" id="UYYG01000005">
    <property type="protein sequence ID" value="VDN50627.1"/>
    <property type="molecule type" value="Genomic_DNA"/>
</dbReference>
<evidence type="ECO:0000313" key="2">
    <source>
        <dbReference type="Proteomes" id="UP000038040"/>
    </source>
</evidence>
<evidence type="ECO:0000313" key="4">
    <source>
        <dbReference type="WBParaSite" id="DME_0000549401-mRNA-1"/>
    </source>
</evidence>
<dbReference type="STRING" id="318479.A0A158Q4R7"/>
<reference evidence="1 3" key="2">
    <citation type="submission" date="2018-11" db="EMBL/GenBank/DDBJ databases">
        <authorList>
            <consortium name="Pathogen Informatics"/>
        </authorList>
    </citation>
    <scope>NUCLEOTIDE SEQUENCE [LARGE SCALE GENOMIC DNA]</scope>
</reference>
<proteinExistence type="predicted"/>
<evidence type="ECO:0000313" key="1">
    <source>
        <dbReference type="EMBL" id="VDN50627.1"/>
    </source>
</evidence>
<gene>
    <name evidence="1" type="ORF">DME_LOCUS600</name>
</gene>
<organism evidence="2 4">
    <name type="scientific">Dracunculus medinensis</name>
    <name type="common">Guinea worm</name>
    <dbReference type="NCBI Taxonomy" id="318479"/>
    <lineage>
        <taxon>Eukaryota</taxon>
        <taxon>Metazoa</taxon>
        <taxon>Ecdysozoa</taxon>
        <taxon>Nematoda</taxon>
        <taxon>Chromadorea</taxon>
        <taxon>Rhabditida</taxon>
        <taxon>Spirurina</taxon>
        <taxon>Dracunculoidea</taxon>
        <taxon>Dracunculidae</taxon>
        <taxon>Dracunculus</taxon>
    </lineage>
</organism>
<accession>A0A158Q4R7</accession>
<dbReference type="WBParaSite" id="DME_0000549401-mRNA-1">
    <property type="protein sequence ID" value="DME_0000549401-mRNA-1"/>
    <property type="gene ID" value="DME_0000549401"/>
</dbReference>
<dbReference type="Proteomes" id="UP000038040">
    <property type="component" value="Unplaced"/>
</dbReference>
<dbReference type="Proteomes" id="UP000274756">
    <property type="component" value="Unassembled WGS sequence"/>
</dbReference>
<sequence length="245" mass="27738">MPTPKTFSSSAQYYVWRKILVSSMKAQLYHDPISQCSCHFESLFFLSSNIISLTSTSDLSQLSIKLRKALLPWLTGDLKESGTNVQINILADAVCLLVHFGINLDMDLKLSSAVSHCLLRMVHSICDILRQMDFDEEIVRDEMASVLNLIIRYLITPGCRSLQSKLDLYGCLMCALNFLSEKFTSNLRKEDSLEIHSLRNPFGAMSTFKPLHNNLICLTLEKYGEELVRKLSGDICHSPQNLKNN</sequence>
<keyword evidence="3" id="KW-1185">Reference proteome</keyword>
<evidence type="ECO:0000313" key="3">
    <source>
        <dbReference type="Proteomes" id="UP000274756"/>
    </source>
</evidence>
<name>A0A158Q4R7_DRAME</name>
<reference evidence="4" key="1">
    <citation type="submission" date="2016-04" db="UniProtKB">
        <authorList>
            <consortium name="WormBaseParasite"/>
        </authorList>
    </citation>
    <scope>IDENTIFICATION</scope>
</reference>